<feature type="domain" description="RING-type" evidence="5">
    <location>
        <begin position="189"/>
        <end position="242"/>
    </location>
</feature>
<reference evidence="6" key="1">
    <citation type="journal article" date="2020" name="Nature">
        <title>Giant virus diversity and host interactions through global metagenomics.</title>
        <authorList>
            <person name="Schulz F."/>
            <person name="Roux S."/>
            <person name="Paez-Espino D."/>
            <person name="Jungbluth S."/>
            <person name="Walsh D.A."/>
            <person name="Denef V.J."/>
            <person name="McMahon K.D."/>
            <person name="Konstantinidis K.T."/>
            <person name="Eloe-Fadrosh E.A."/>
            <person name="Kyrpides N.C."/>
            <person name="Woyke T."/>
        </authorList>
    </citation>
    <scope>NUCLEOTIDE SEQUENCE</scope>
    <source>
        <strain evidence="6">GVMAG-M-3300025860-25</strain>
    </source>
</reference>
<dbReference type="PANTHER" id="PTHR45969">
    <property type="entry name" value="RING ZINC FINGER PROTEIN-RELATED"/>
    <property type="match status" value="1"/>
</dbReference>
<dbReference type="SUPFAM" id="SSF57850">
    <property type="entry name" value="RING/U-box"/>
    <property type="match status" value="1"/>
</dbReference>
<dbReference type="AlphaFoldDB" id="A0A6C0J880"/>
<keyword evidence="4" id="KW-0472">Membrane</keyword>
<evidence type="ECO:0000256" key="3">
    <source>
        <dbReference type="ARBA" id="ARBA00022833"/>
    </source>
</evidence>
<dbReference type="GO" id="GO:0061630">
    <property type="term" value="F:ubiquitin protein ligase activity"/>
    <property type="evidence" value="ECO:0007669"/>
    <property type="project" value="TreeGrafter"/>
</dbReference>
<organism evidence="6">
    <name type="scientific">viral metagenome</name>
    <dbReference type="NCBI Taxonomy" id="1070528"/>
    <lineage>
        <taxon>unclassified sequences</taxon>
        <taxon>metagenomes</taxon>
        <taxon>organismal metagenomes</taxon>
    </lineage>
</organism>
<dbReference type="Gene3D" id="3.30.40.10">
    <property type="entry name" value="Zinc/RING finger domain, C3HC4 (zinc finger)"/>
    <property type="match status" value="1"/>
</dbReference>
<keyword evidence="3" id="KW-0862">Zinc</keyword>
<sequence length="265" mass="29721">MSNYGFELSGSGYSGFELSGSGYNGFELSGSGYSGFELSGSGYRGGSGYNGFELSGGGPGSYIGDSILDDDGDDDYYEKKYKHTGLLILIPMAPLIFAICIVSIMYFGEGCVYPIISYFNRYPLNLCLKIKNCYKKIKNCFNFMTCDKIEEHNFINNFPIVDSKLNPVFINDLYNHNEEKVKEKESLECTICLDTICLEDYDKTKSQLVFLNCIHVFHTECIQPWVKSQVQTISVPNCPTCRLQIANIPDTKITITYDSDDSFSD</sequence>
<dbReference type="InterPro" id="IPR013083">
    <property type="entry name" value="Znf_RING/FYVE/PHD"/>
</dbReference>
<dbReference type="InterPro" id="IPR001841">
    <property type="entry name" value="Znf_RING"/>
</dbReference>
<evidence type="ECO:0000259" key="5">
    <source>
        <dbReference type="PROSITE" id="PS50089"/>
    </source>
</evidence>
<evidence type="ECO:0000256" key="1">
    <source>
        <dbReference type="ARBA" id="ARBA00022723"/>
    </source>
</evidence>
<keyword evidence="1" id="KW-0479">Metal-binding</keyword>
<dbReference type="PANTHER" id="PTHR45969:SF69">
    <property type="entry name" value="FINGER DOMAIN PROTEIN, PUTATIVE (AFU_ORTHOLOGUE AFUA_3G12190)-RELATED"/>
    <property type="match status" value="1"/>
</dbReference>
<proteinExistence type="predicted"/>
<name>A0A6C0J880_9ZZZZ</name>
<feature type="transmembrane region" description="Helical" evidence="4">
    <location>
        <begin position="86"/>
        <end position="107"/>
    </location>
</feature>
<keyword evidence="4" id="KW-0812">Transmembrane</keyword>
<keyword evidence="4" id="KW-1133">Transmembrane helix</keyword>
<dbReference type="SMART" id="SM00184">
    <property type="entry name" value="RING"/>
    <property type="match status" value="1"/>
</dbReference>
<dbReference type="GO" id="GO:0016567">
    <property type="term" value="P:protein ubiquitination"/>
    <property type="evidence" value="ECO:0007669"/>
    <property type="project" value="TreeGrafter"/>
</dbReference>
<keyword evidence="2" id="KW-0863">Zinc-finger</keyword>
<evidence type="ECO:0000256" key="4">
    <source>
        <dbReference type="SAM" id="Phobius"/>
    </source>
</evidence>
<protein>
    <recommendedName>
        <fullName evidence="5">RING-type domain-containing protein</fullName>
    </recommendedName>
</protein>
<dbReference type="Pfam" id="PF13639">
    <property type="entry name" value="zf-RING_2"/>
    <property type="match status" value="1"/>
</dbReference>
<dbReference type="EMBL" id="MN740342">
    <property type="protein sequence ID" value="QHU01473.1"/>
    <property type="molecule type" value="Genomic_DNA"/>
</dbReference>
<evidence type="ECO:0000256" key="2">
    <source>
        <dbReference type="ARBA" id="ARBA00022771"/>
    </source>
</evidence>
<evidence type="ECO:0000313" key="6">
    <source>
        <dbReference type="EMBL" id="QHU01473.1"/>
    </source>
</evidence>
<accession>A0A6C0J880</accession>
<dbReference type="PROSITE" id="PS50089">
    <property type="entry name" value="ZF_RING_2"/>
    <property type="match status" value="1"/>
</dbReference>
<dbReference type="GO" id="GO:0008270">
    <property type="term" value="F:zinc ion binding"/>
    <property type="evidence" value="ECO:0007669"/>
    <property type="project" value="UniProtKB-KW"/>
</dbReference>